<gene>
    <name evidence="2" type="ORF">SSFG_03214</name>
</gene>
<name>D6A7N8_STRV1</name>
<feature type="compositionally biased region" description="Low complexity" evidence="1">
    <location>
        <begin position="1"/>
        <end position="24"/>
    </location>
</feature>
<sequence length="198" mass="19055">MTSVTSVASVTSVTFSGSSRPPRAASRRRVRTVAAVVGLAGALVLTACSGDGGSDEDSAAPAPPATATPDTGGGTGGSGTGGGTGGSDARTAPAGALEGSWLATAGGRAVALMVTGEQAALFATGGVVCSGTAREDAGTHTLRLKCTDGSEDRANGTVDAVRASSLKVTWEGALGTETYTKAEGGRLPTGLPTAELGS</sequence>
<evidence type="ECO:0000313" key="2">
    <source>
        <dbReference type="EMBL" id="EFE67968.2"/>
    </source>
</evidence>
<feature type="region of interest" description="Disordered" evidence="1">
    <location>
        <begin position="50"/>
        <end position="93"/>
    </location>
</feature>
<proteinExistence type="predicted"/>
<organism evidence="2 3">
    <name type="scientific">Streptomyces viridosporus (strain ATCC 14672 / DSM 40746 / JCM 4963 / KCTC 9882 / NRRL B-12104 / FH 1290)</name>
    <name type="common">Streptomyces ghanaensis</name>
    <dbReference type="NCBI Taxonomy" id="566461"/>
    <lineage>
        <taxon>Bacteria</taxon>
        <taxon>Bacillati</taxon>
        <taxon>Actinomycetota</taxon>
        <taxon>Actinomycetes</taxon>
        <taxon>Kitasatosporales</taxon>
        <taxon>Streptomycetaceae</taxon>
        <taxon>Streptomyces</taxon>
    </lineage>
</organism>
<dbReference type="EMBL" id="DS999641">
    <property type="protein sequence ID" value="EFE67968.2"/>
    <property type="molecule type" value="Genomic_DNA"/>
</dbReference>
<dbReference type="eggNOG" id="ENOG5031M3X">
    <property type="taxonomic scope" value="Bacteria"/>
</dbReference>
<dbReference type="Proteomes" id="UP000003824">
    <property type="component" value="Unassembled WGS sequence"/>
</dbReference>
<protein>
    <submittedName>
        <fullName evidence="2">Membrane protein</fullName>
    </submittedName>
</protein>
<feature type="compositionally biased region" description="Gly residues" evidence="1">
    <location>
        <begin position="71"/>
        <end position="86"/>
    </location>
</feature>
<dbReference type="AlphaFoldDB" id="D6A7N8"/>
<evidence type="ECO:0000256" key="1">
    <source>
        <dbReference type="SAM" id="MobiDB-lite"/>
    </source>
</evidence>
<feature type="region of interest" description="Disordered" evidence="1">
    <location>
        <begin position="1"/>
        <end position="29"/>
    </location>
</feature>
<accession>D6A7N8</accession>
<evidence type="ECO:0000313" key="3">
    <source>
        <dbReference type="Proteomes" id="UP000003824"/>
    </source>
</evidence>
<reference evidence="3" key="1">
    <citation type="submission" date="2008-12" db="EMBL/GenBank/DDBJ databases">
        <title>Annotation of Streptomyces ghanaensis ATCC 14672.</title>
        <authorList>
            <consortium name="The Broad Institute Genome Sequencing Platform"/>
            <consortium name="Broad Institute Microbial Sequencing Center"/>
            <person name="Fischbach M."/>
            <person name="Ward D."/>
            <person name="Young S."/>
            <person name="Kodira C.D."/>
            <person name="Zeng Q."/>
            <person name="Koehrsen M."/>
            <person name="Godfrey P."/>
            <person name="Alvarado L."/>
            <person name="Berlin A.M."/>
            <person name="Borenstein D."/>
            <person name="Chen Z."/>
            <person name="Engels R."/>
            <person name="Freedman E."/>
            <person name="Gellesch M."/>
            <person name="Goldberg J."/>
            <person name="Griggs A."/>
            <person name="Gujja S."/>
            <person name="Heiman D.I."/>
            <person name="Hepburn T.A."/>
            <person name="Howarth C."/>
            <person name="Jen D."/>
            <person name="Larson L."/>
            <person name="Lewis B."/>
            <person name="Mehta T."/>
            <person name="Park D."/>
            <person name="Pearson M."/>
            <person name="Roberts A."/>
            <person name="Saif S."/>
            <person name="Shea T.D."/>
            <person name="Shenoy N."/>
            <person name="Sisk P."/>
            <person name="Stolte C."/>
            <person name="Sykes S.N."/>
            <person name="Walk T."/>
            <person name="White J."/>
            <person name="Yandava C."/>
            <person name="Straight P."/>
            <person name="Clardy J."/>
            <person name="Hung D."/>
            <person name="Kolter R."/>
            <person name="Mekalanos J."/>
            <person name="Walker S."/>
            <person name="Walsh C.T."/>
            <person name="Wieland B.L.C."/>
            <person name="Ilzarbe M."/>
            <person name="Galagan J."/>
            <person name="Nusbaum C."/>
            <person name="Birren B."/>
        </authorList>
    </citation>
    <scope>NUCLEOTIDE SEQUENCE [LARGE SCALE GENOMIC DNA]</scope>
    <source>
        <strain evidence="3">ATCC 14672 / DSM 40746 / JCM 4963 / KCTC 9882 / NRRL B-12104 / FH 1290</strain>
    </source>
</reference>